<evidence type="ECO:0000259" key="10">
    <source>
        <dbReference type="Pfam" id="PF25467"/>
    </source>
</evidence>
<dbReference type="eggNOG" id="KOG2750">
    <property type="taxonomic scope" value="Eukaryota"/>
</dbReference>
<protein>
    <submittedName>
        <fullName evidence="11">Uncharacterized protein</fullName>
    </submittedName>
</protein>
<dbReference type="Pfam" id="PF25467">
    <property type="entry name" value="NOL9_C"/>
    <property type="match status" value="1"/>
</dbReference>
<proteinExistence type="inferred from homology"/>
<dbReference type="GO" id="GO:0000448">
    <property type="term" value="P:cleavage in ITS2 between 5.8S rRNA and LSU-rRNA of tricistronic rRNA transcript (SSU-rRNA, 5.8S rRNA, LSU-rRNA)"/>
    <property type="evidence" value="ECO:0007669"/>
    <property type="project" value="TreeGrafter"/>
</dbReference>
<gene>
    <name evidence="11" type="ORF">Gasu_02980</name>
</gene>
<keyword evidence="8" id="KW-0539">Nucleus</keyword>
<dbReference type="Pfam" id="PF16575">
    <property type="entry name" value="CLP1_P"/>
    <property type="match status" value="1"/>
</dbReference>
<dbReference type="RefSeq" id="XP_005709043.1">
    <property type="nucleotide sequence ID" value="XM_005708986.1"/>
</dbReference>
<evidence type="ECO:0000256" key="4">
    <source>
        <dbReference type="ARBA" id="ARBA00022679"/>
    </source>
</evidence>
<keyword evidence="5" id="KW-0547">Nucleotide-binding</keyword>
<keyword evidence="7" id="KW-0067">ATP-binding</keyword>
<reference evidence="12" key="1">
    <citation type="journal article" date="2013" name="Science">
        <title>Gene transfer from bacteria and archaea facilitated evolution of an extremophilic eukaryote.</title>
        <authorList>
            <person name="Schonknecht G."/>
            <person name="Chen W.H."/>
            <person name="Ternes C.M."/>
            <person name="Barbier G.G."/>
            <person name="Shrestha R.P."/>
            <person name="Stanke M."/>
            <person name="Brautigam A."/>
            <person name="Baker B.J."/>
            <person name="Banfield J.F."/>
            <person name="Garavito R.M."/>
            <person name="Carr K."/>
            <person name="Wilkerson C."/>
            <person name="Rensing S.A."/>
            <person name="Gagneul D."/>
            <person name="Dickenson N.E."/>
            <person name="Oesterhelt C."/>
            <person name="Lercher M.J."/>
            <person name="Weber A.P."/>
        </authorList>
    </citation>
    <scope>NUCLEOTIDE SEQUENCE [LARGE SCALE GENOMIC DNA]</scope>
    <source>
        <strain evidence="12">074W</strain>
    </source>
</reference>
<dbReference type="AlphaFoldDB" id="M2Y8X0"/>
<evidence type="ECO:0000313" key="12">
    <source>
        <dbReference type="Proteomes" id="UP000030680"/>
    </source>
</evidence>
<organism evidence="11 12">
    <name type="scientific">Galdieria sulphuraria</name>
    <name type="common">Red alga</name>
    <dbReference type="NCBI Taxonomy" id="130081"/>
    <lineage>
        <taxon>Eukaryota</taxon>
        <taxon>Rhodophyta</taxon>
        <taxon>Bangiophyceae</taxon>
        <taxon>Galdieriales</taxon>
        <taxon>Galdieriaceae</taxon>
        <taxon>Galdieria</taxon>
    </lineage>
</organism>
<keyword evidence="6" id="KW-0418">Kinase</keyword>
<dbReference type="GO" id="GO:0005730">
    <property type="term" value="C:nucleolus"/>
    <property type="evidence" value="ECO:0007669"/>
    <property type="project" value="UniProtKB-SubCell"/>
</dbReference>
<comment type="subcellular location">
    <subcellularLocation>
        <location evidence="1">Nucleus</location>
        <location evidence="1">Nucleolus</location>
    </subcellularLocation>
</comment>
<evidence type="ECO:0000259" key="9">
    <source>
        <dbReference type="Pfam" id="PF16575"/>
    </source>
</evidence>
<evidence type="ECO:0000256" key="6">
    <source>
        <dbReference type="ARBA" id="ARBA00022777"/>
    </source>
</evidence>
<accession>M2Y8X0</accession>
<sequence length="539" mass="61522">MKILEGNVFIHGNMFEPDDSWIYLGALAWDPLLLLDSDDKEELYKVEGIQPQPSKDNSWEKMSCLEDRLRGDPHLSHLLSLGIVESVQTCLPVKAIIAFRSYKYSKGDYVEKFVQSQDNNNFEKLIDELYLLKSRDIQRLAHFQVWNGWKELLMHVNSNCASMNENLRIFLVCGDRGTGKSTFTRTLCNQLLKFHSCVWLMDTDLGQSEMMPPGMVSLMEIKNSFQSTPLTHETYDSTMSYFIGVVTPRERLQIYKDAIQRLASEMYLGACRTGAPCVINTHGWTSGLGLTILQFLFHLLQPTDVIQLEMTDNTSKLSEEWFDSGRFKHNVQKWKLTRDLSTSSSGNGGDGIRLSSSEKRHLQLFAYFCPESVFFLSPPSSAVSQTVAYYIGNHFAQLPVYQVLVRDMQVYSIDGEVNMEHMEALLLGVVVGLCWNVEKTDSLKECEPLRCYGLGLVKAIERDRTILYISTPVCESKLKQVNTLVVSRFIQLSPAAYLWTGPTEPHFVSWDGLSYASSEMRSRNNIPRKRLLNKKDNEK</sequence>
<evidence type="ECO:0000256" key="8">
    <source>
        <dbReference type="ARBA" id="ARBA00023242"/>
    </source>
</evidence>
<dbReference type="Gene3D" id="3.40.50.300">
    <property type="entry name" value="P-loop containing nucleotide triphosphate hydrolases"/>
    <property type="match status" value="1"/>
</dbReference>
<feature type="domain" description="Clp1 P-loop" evidence="9">
    <location>
        <begin position="174"/>
        <end position="338"/>
    </location>
</feature>
<dbReference type="EMBL" id="KB454485">
    <property type="protein sequence ID" value="EME32523.1"/>
    <property type="molecule type" value="Genomic_DNA"/>
</dbReference>
<keyword evidence="12" id="KW-1185">Reference proteome</keyword>
<dbReference type="GO" id="GO:0051731">
    <property type="term" value="F:polynucleotide 5'-hydroxyl-kinase activity"/>
    <property type="evidence" value="ECO:0007669"/>
    <property type="project" value="InterPro"/>
</dbReference>
<dbReference type="InterPro" id="IPR045116">
    <property type="entry name" value="Clp1/Grc3"/>
</dbReference>
<dbReference type="Proteomes" id="UP000030680">
    <property type="component" value="Unassembled WGS sequence"/>
</dbReference>
<dbReference type="InterPro" id="IPR032319">
    <property type="entry name" value="CLP1_P"/>
</dbReference>
<dbReference type="OMA" id="CGPKNAG"/>
<evidence type="ECO:0000256" key="1">
    <source>
        <dbReference type="ARBA" id="ARBA00004604"/>
    </source>
</evidence>
<dbReference type="SUPFAM" id="SSF52540">
    <property type="entry name" value="P-loop containing nucleoside triphosphate hydrolases"/>
    <property type="match status" value="2"/>
</dbReference>
<dbReference type="PANTHER" id="PTHR12755:SF3">
    <property type="entry name" value="POLYNUCLEOTIDE 5'-HYDROXYL-KINASE NOL9"/>
    <property type="match status" value="1"/>
</dbReference>
<dbReference type="STRING" id="130081.M2Y8X0"/>
<dbReference type="Gramene" id="EME32523">
    <property type="protein sequence ID" value="EME32523"/>
    <property type="gene ID" value="Gasu_02980"/>
</dbReference>
<dbReference type="GO" id="GO:0005524">
    <property type="term" value="F:ATP binding"/>
    <property type="evidence" value="ECO:0007669"/>
    <property type="project" value="UniProtKB-KW"/>
</dbReference>
<name>M2Y8X0_GALSU</name>
<evidence type="ECO:0000256" key="5">
    <source>
        <dbReference type="ARBA" id="ARBA00022741"/>
    </source>
</evidence>
<dbReference type="KEGG" id="gsl:Gasu_02980"/>
<evidence type="ECO:0000313" key="11">
    <source>
        <dbReference type="EMBL" id="EME32523.1"/>
    </source>
</evidence>
<dbReference type="InterPro" id="IPR057570">
    <property type="entry name" value="NOL9_C"/>
</dbReference>
<evidence type="ECO:0000256" key="3">
    <source>
        <dbReference type="ARBA" id="ARBA00022552"/>
    </source>
</evidence>
<evidence type="ECO:0000256" key="7">
    <source>
        <dbReference type="ARBA" id="ARBA00022840"/>
    </source>
</evidence>
<dbReference type="PANTHER" id="PTHR12755">
    <property type="entry name" value="CLEAVAGE/POLYADENYLATION FACTOR IA SUBUNIT CLP1P"/>
    <property type="match status" value="1"/>
</dbReference>
<dbReference type="GeneID" id="17091094"/>
<comment type="similarity">
    <text evidence="2">Belongs to the Clp1 family. NOL9/GRC3 subfamily.</text>
</comment>
<dbReference type="OrthoDB" id="4747at2759"/>
<evidence type="ECO:0000256" key="2">
    <source>
        <dbReference type="ARBA" id="ARBA00011003"/>
    </source>
</evidence>
<keyword evidence="4" id="KW-0808">Transferase</keyword>
<dbReference type="InterPro" id="IPR027417">
    <property type="entry name" value="P-loop_NTPase"/>
</dbReference>
<keyword evidence="3" id="KW-0698">rRNA processing</keyword>
<feature type="domain" description="NOL9 C-terminal" evidence="10">
    <location>
        <begin position="398"/>
        <end position="487"/>
    </location>
</feature>